<comment type="subcellular location">
    <subcellularLocation>
        <location evidence="1">Nucleus</location>
    </subcellularLocation>
</comment>
<evidence type="ECO:0000256" key="1">
    <source>
        <dbReference type="ARBA" id="ARBA00004123"/>
    </source>
</evidence>
<evidence type="ECO:0000256" key="4">
    <source>
        <dbReference type="ARBA" id="ARBA00023125"/>
    </source>
</evidence>
<dbReference type="EMBL" id="CALNXI010000799">
    <property type="protein sequence ID" value="CAH3140289.1"/>
    <property type="molecule type" value="Genomic_DNA"/>
</dbReference>
<dbReference type="PANTHER" id="PTHR31165:SF2">
    <property type="entry name" value="ALOG DOMAIN-CONTAINING PROTEIN"/>
    <property type="match status" value="1"/>
</dbReference>
<keyword evidence="6" id="KW-0233">DNA recombination</keyword>
<dbReference type="CDD" id="cd09275">
    <property type="entry name" value="RNase_HI_RT_DIRS1"/>
    <property type="match status" value="1"/>
</dbReference>
<comment type="similarity">
    <text evidence="2">Belongs to the plant homeotic and developmental regulators ALOG protein family.</text>
</comment>
<name>A0ABN8PF64_9CNID</name>
<dbReference type="SUPFAM" id="SSF56349">
    <property type="entry name" value="DNA breaking-rejoining enzymes"/>
    <property type="match status" value="1"/>
</dbReference>
<feature type="domain" description="ALOG" evidence="8">
    <location>
        <begin position="312"/>
        <end position="406"/>
    </location>
</feature>
<dbReference type="InterPro" id="IPR006936">
    <property type="entry name" value="ALOG_dom"/>
</dbReference>
<dbReference type="Gene3D" id="1.10.443.10">
    <property type="entry name" value="Intergrase catalytic core"/>
    <property type="match status" value="1"/>
</dbReference>
<reference evidence="9 10" key="1">
    <citation type="submission" date="2022-05" db="EMBL/GenBank/DDBJ databases">
        <authorList>
            <consortium name="Genoscope - CEA"/>
            <person name="William W."/>
        </authorList>
    </citation>
    <scope>NUCLEOTIDE SEQUENCE [LARGE SCALE GENOMIC DNA]</scope>
</reference>
<evidence type="ECO:0000313" key="10">
    <source>
        <dbReference type="Proteomes" id="UP001159427"/>
    </source>
</evidence>
<feature type="non-terminal residue" evidence="9">
    <location>
        <position position="609"/>
    </location>
</feature>
<dbReference type="Pfam" id="PF04852">
    <property type="entry name" value="ALOG_dom"/>
    <property type="match status" value="1"/>
</dbReference>
<comment type="caution">
    <text evidence="9">The sequence shown here is derived from an EMBL/GenBank/DDBJ whole genome shotgun (WGS) entry which is preliminary data.</text>
</comment>
<keyword evidence="10" id="KW-1185">Reference proteome</keyword>
<evidence type="ECO:0000259" key="8">
    <source>
        <dbReference type="PROSITE" id="PS51697"/>
    </source>
</evidence>
<protein>
    <recommendedName>
        <fullName evidence="8">ALOG domain-containing protein</fullName>
    </recommendedName>
</protein>
<dbReference type="InterPro" id="IPR011010">
    <property type="entry name" value="DNA_brk_join_enz"/>
</dbReference>
<accession>A0ABN8PF64</accession>
<evidence type="ECO:0000256" key="7">
    <source>
        <dbReference type="ARBA" id="ARBA00023242"/>
    </source>
</evidence>
<keyword evidence="4" id="KW-0238">DNA-binding</keyword>
<keyword evidence="3" id="KW-0805">Transcription regulation</keyword>
<dbReference type="Proteomes" id="UP001159427">
    <property type="component" value="Unassembled WGS sequence"/>
</dbReference>
<dbReference type="InterPro" id="IPR040222">
    <property type="entry name" value="ALOG"/>
</dbReference>
<proteinExistence type="inferred from homology"/>
<evidence type="ECO:0000256" key="6">
    <source>
        <dbReference type="ARBA" id="ARBA00023172"/>
    </source>
</evidence>
<dbReference type="PANTHER" id="PTHR31165">
    <property type="entry name" value="PROTEIN G1-LIKE2"/>
    <property type="match status" value="1"/>
</dbReference>
<keyword evidence="5" id="KW-0804">Transcription</keyword>
<feature type="non-terminal residue" evidence="9">
    <location>
        <position position="1"/>
    </location>
</feature>
<keyword evidence="7" id="KW-0539">Nucleus</keyword>
<dbReference type="PROSITE" id="PS51697">
    <property type="entry name" value="ALOG"/>
    <property type="match status" value="1"/>
</dbReference>
<gene>
    <name evidence="9" type="ORF">PEVE_00041657</name>
</gene>
<evidence type="ECO:0000256" key="2">
    <source>
        <dbReference type="ARBA" id="ARBA00010308"/>
    </source>
</evidence>
<evidence type="ECO:0000313" key="9">
    <source>
        <dbReference type="EMBL" id="CAH3140289.1"/>
    </source>
</evidence>
<evidence type="ECO:0000256" key="3">
    <source>
        <dbReference type="ARBA" id="ARBA00023015"/>
    </source>
</evidence>
<sequence length="609" mass="67163">DSSKSGWGGILRLPGQPQQEFRGHWDLHEGDLPIIVKEALALLFVLQRVARLVSNARVDCFVDNAPLVACWKNDGSRNAHINNVLKEIFHLTLSPNLHVILHFVPSEENPADYPSRVPSDLDYLLSPASWQVIQRTFGLHTIDLMATPDNVQRDLAGRALPFFAPSPSSQALGTNVFSQVIAPSHNAYVFPPFILVGPLIRFLASQDCPYTIVVPDLRPRKYCAPFLVTYAPSVTFGNLHYNSSVNVPRIWKPASLCPDCSYANDAGFNFCQHCGFQPAPPSVSARSSRVSLDLPAIDRRISSLQSARAAKPYEKQKCSLYLELESFLSSLPNPKSPISASPKDVIRFLVWKDSKGKTKIHAPSCPNFGSHSKRKCRCPTRLAAGTVNSTIGKLRAIFNSVGRTGDWSGLSPGNPAAHPYIISRDLAFFCLDFYSDDRASDLGRVYTKEVLLLPDDQGLLFHHTFGKTLRGKDSKNQFAVKRCPQDSVVCPVVNLTTYIKIADLMNINLREGFLFRATDPKGRVSPKPFVGSTVANRLRLHLTALNIDEGETMHSFRSGCSITLSLLGASDPQVASHVGWKSIQMARYYSQVPKVMDLSLPASLLAQGT</sequence>
<dbReference type="InterPro" id="IPR013762">
    <property type="entry name" value="Integrase-like_cat_sf"/>
</dbReference>
<organism evidence="9 10">
    <name type="scientific">Porites evermanni</name>
    <dbReference type="NCBI Taxonomy" id="104178"/>
    <lineage>
        <taxon>Eukaryota</taxon>
        <taxon>Metazoa</taxon>
        <taxon>Cnidaria</taxon>
        <taxon>Anthozoa</taxon>
        <taxon>Hexacorallia</taxon>
        <taxon>Scleractinia</taxon>
        <taxon>Fungiina</taxon>
        <taxon>Poritidae</taxon>
        <taxon>Porites</taxon>
    </lineage>
</organism>
<evidence type="ECO:0000256" key="5">
    <source>
        <dbReference type="ARBA" id="ARBA00023163"/>
    </source>
</evidence>